<evidence type="ECO:0000259" key="7">
    <source>
        <dbReference type="PROSITE" id="PS50110"/>
    </source>
</evidence>
<proteinExistence type="predicted"/>
<evidence type="ECO:0000313" key="8">
    <source>
        <dbReference type="EMBL" id="MBH9551559.1"/>
    </source>
</evidence>
<reference evidence="8" key="1">
    <citation type="submission" date="2020-12" db="EMBL/GenBank/DDBJ databases">
        <title>The genome sequence of Inhella sp. 4Y17.</title>
        <authorList>
            <person name="Liu Y."/>
        </authorList>
    </citation>
    <scope>NUCLEOTIDE SEQUENCE</scope>
    <source>
        <strain evidence="8">4Y10</strain>
    </source>
</reference>
<keyword evidence="3" id="KW-0805">Transcription regulation</keyword>
<gene>
    <name evidence="8" type="ORF">I7X43_01750</name>
</gene>
<dbReference type="GO" id="GO:0032993">
    <property type="term" value="C:protein-DNA complex"/>
    <property type="evidence" value="ECO:0007669"/>
    <property type="project" value="TreeGrafter"/>
</dbReference>
<dbReference type="Proteomes" id="UP000620139">
    <property type="component" value="Unassembled WGS sequence"/>
</dbReference>
<dbReference type="InterPro" id="IPR039420">
    <property type="entry name" value="WalR-like"/>
</dbReference>
<feature type="modified residue" description="4-aspartylphosphate" evidence="6">
    <location>
        <position position="53"/>
    </location>
</feature>
<dbReference type="EMBL" id="JAEDAL010000001">
    <property type="protein sequence ID" value="MBH9551559.1"/>
    <property type="molecule type" value="Genomic_DNA"/>
</dbReference>
<dbReference type="RefSeq" id="WP_198099167.1">
    <property type="nucleotide sequence ID" value="NZ_JAEDAL010000001.1"/>
</dbReference>
<keyword evidence="1 6" id="KW-0597">Phosphoprotein</keyword>
<evidence type="ECO:0000256" key="2">
    <source>
        <dbReference type="ARBA" id="ARBA00023012"/>
    </source>
</evidence>
<dbReference type="GO" id="GO:0000976">
    <property type="term" value="F:transcription cis-regulatory region binding"/>
    <property type="evidence" value="ECO:0007669"/>
    <property type="project" value="TreeGrafter"/>
</dbReference>
<feature type="domain" description="Response regulatory" evidence="7">
    <location>
        <begin position="5"/>
        <end position="119"/>
    </location>
</feature>
<accession>A0A931ISY0</accession>
<keyword evidence="9" id="KW-1185">Reference proteome</keyword>
<evidence type="ECO:0000256" key="5">
    <source>
        <dbReference type="ARBA" id="ARBA00023163"/>
    </source>
</evidence>
<evidence type="ECO:0000256" key="1">
    <source>
        <dbReference type="ARBA" id="ARBA00022553"/>
    </source>
</evidence>
<dbReference type="SUPFAM" id="SSF52172">
    <property type="entry name" value="CheY-like"/>
    <property type="match status" value="1"/>
</dbReference>
<protein>
    <submittedName>
        <fullName evidence="8">Response regulator</fullName>
    </submittedName>
</protein>
<dbReference type="SMART" id="SM00448">
    <property type="entry name" value="REC"/>
    <property type="match status" value="1"/>
</dbReference>
<evidence type="ECO:0000256" key="6">
    <source>
        <dbReference type="PROSITE-ProRule" id="PRU00169"/>
    </source>
</evidence>
<dbReference type="Pfam" id="PF00072">
    <property type="entry name" value="Response_reg"/>
    <property type="match status" value="1"/>
</dbReference>
<dbReference type="PANTHER" id="PTHR48111">
    <property type="entry name" value="REGULATOR OF RPOS"/>
    <property type="match status" value="1"/>
</dbReference>
<comment type="caution">
    <text evidence="8">The sequence shown here is derived from an EMBL/GenBank/DDBJ whole genome shotgun (WGS) entry which is preliminary data.</text>
</comment>
<evidence type="ECO:0000256" key="3">
    <source>
        <dbReference type="ARBA" id="ARBA00023015"/>
    </source>
</evidence>
<dbReference type="PROSITE" id="PS50110">
    <property type="entry name" value="RESPONSE_REGULATORY"/>
    <property type="match status" value="1"/>
</dbReference>
<dbReference type="GO" id="GO:0005829">
    <property type="term" value="C:cytosol"/>
    <property type="evidence" value="ECO:0007669"/>
    <property type="project" value="TreeGrafter"/>
</dbReference>
<keyword evidence="2" id="KW-0902">Two-component regulatory system</keyword>
<dbReference type="Gene3D" id="3.40.50.2300">
    <property type="match status" value="1"/>
</dbReference>
<keyword evidence="4" id="KW-0238">DNA-binding</keyword>
<evidence type="ECO:0000256" key="4">
    <source>
        <dbReference type="ARBA" id="ARBA00023125"/>
    </source>
</evidence>
<dbReference type="PANTHER" id="PTHR48111:SF1">
    <property type="entry name" value="TWO-COMPONENT RESPONSE REGULATOR ORR33"/>
    <property type="match status" value="1"/>
</dbReference>
<sequence>MERAKLMVVDDDPISLGLYEAVLSDDFDLELLSSGVSCLERMAEVKPAAILLDVEMPELDGYETCRRLRAQDPEGPPVLFVSARDQLQDRMMGYDAGGTDYVCKPWQGPELVIKVQRLLAAEEQRKALARERDEAMDAVLGSADMAGELGVVLDFQRGLNDCTDYQALAKSLLDAVERYGLDGCVRVSGRSGAVSMNRAGLCTSLEWSILESLAAKPGGARIQAMGPNTAFNFGALILFVRALAGQGGDTGRMERAVDNVALLLESAVARLAAIDSGRAAMDLEHLRHIVSMTKSALAEVAQRNRAMVDTVRKTFEGLQSDLDDSFLHLGLMQRQEDFLSELVRAQSERVLQALAEGQKTERVLQRIVAELSAGL</sequence>
<dbReference type="GO" id="GO:0006355">
    <property type="term" value="P:regulation of DNA-templated transcription"/>
    <property type="evidence" value="ECO:0007669"/>
    <property type="project" value="TreeGrafter"/>
</dbReference>
<evidence type="ECO:0000313" key="9">
    <source>
        <dbReference type="Proteomes" id="UP000620139"/>
    </source>
</evidence>
<dbReference type="InterPro" id="IPR001789">
    <property type="entry name" value="Sig_transdc_resp-reg_receiver"/>
</dbReference>
<keyword evidence="5" id="KW-0804">Transcription</keyword>
<organism evidence="8 9">
    <name type="scientific">Inhella gelatinilytica</name>
    <dbReference type="NCBI Taxonomy" id="2795030"/>
    <lineage>
        <taxon>Bacteria</taxon>
        <taxon>Pseudomonadati</taxon>
        <taxon>Pseudomonadota</taxon>
        <taxon>Betaproteobacteria</taxon>
        <taxon>Burkholderiales</taxon>
        <taxon>Sphaerotilaceae</taxon>
        <taxon>Inhella</taxon>
    </lineage>
</organism>
<dbReference type="InterPro" id="IPR011006">
    <property type="entry name" value="CheY-like_superfamily"/>
</dbReference>
<dbReference type="AlphaFoldDB" id="A0A931ISY0"/>
<name>A0A931ISY0_9BURK</name>
<dbReference type="GO" id="GO:0000156">
    <property type="term" value="F:phosphorelay response regulator activity"/>
    <property type="evidence" value="ECO:0007669"/>
    <property type="project" value="TreeGrafter"/>
</dbReference>
<dbReference type="CDD" id="cd17574">
    <property type="entry name" value="REC_OmpR"/>
    <property type="match status" value="1"/>
</dbReference>